<feature type="compositionally biased region" description="Polar residues" evidence="1">
    <location>
        <begin position="2007"/>
        <end position="2022"/>
    </location>
</feature>
<feature type="region of interest" description="Disordered" evidence="1">
    <location>
        <begin position="716"/>
        <end position="737"/>
    </location>
</feature>
<feature type="region of interest" description="Disordered" evidence="1">
    <location>
        <begin position="885"/>
        <end position="950"/>
    </location>
</feature>
<accession>A0ABD3UWZ8</accession>
<feature type="region of interest" description="Disordered" evidence="1">
    <location>
        <begin position="1269"/>
        <end position="1295"/>
    </location>
</feature>
<dbReference type="Proteomes" id="UP001634394">
    <property type="component" value="Unassembled WGS sequence"/>
</dbReference>
<feature type="compositionally biased region" description="Polar residues" evidence="1">
    <location>
        <begin position="27"/>
        <end position="42"/>
    </location>
</feature>
<feature type="region of interest" description="Disordered" evidence="1">
    <location>
        <begin position="19"/>
        <end position="54"/>
    </location>
</feature>
<organism evidence="2 3">
    <name type="scientific">Sinanodonta woodiana</name>
    <name type="common">Chinese pond mussel</name>
    <name type="synonym">Anodonta woodiana</name>
    <dbReference type="NCBI Taxonomy" id="1069815"/>
    <lineage>
        <taxon>Eukaryota</taxon>
        <taxon>Metazoa</taxon>
        <taxon>Spiralia</taxon>
        <taxon>Lophotrochozoa</taxon>
        <taxon>Mollusca</taxon>
        <taxon>Bivalvia</taxon>
        <taxon>Autobranchia</taxon>
        <taxon>Heteroconchia</taxon>
        <taxon>Palaeoheterodonta</taxon>
        <taxon>Unionida</taxon>
        <taxon>Unionoidea</taxon>
        <taxon>Unionidae</taxon>
        <taxon>Unioninae</taxon>
        <taxon>Sinanodonta</taxon>
    </lineage>
</organism>
<keyword evidence="3" id="KW-1185">Reference proteome</keyword>
<feature type="compositionally biased region" description="Basic residues" evidence="1">
    <location>
        <begin position="1970"/>
        <end position="1983"/>
    </location>
</feature>
<evidence type="ECO:0000313" key="3">
    <source>
        <dbReference type="Proteomes" id="UP001634394"/>
    </source>
</evidence>
<feature type="compositionally biased region" description="Polar residues" evidence="1">
    <location>
        <begin position="809"/>
        <end position="820"/>
    </location>
</feature>
<feature type="compositionally biased region" description="Polar residues" evidence="1">
    <location>
        <begin position="1888"/>
        <end position="1903"/>
    </location>
</feature>
<feature type="region of interest" description="Disordered" evidence="1">
    <location>
        <begin position="66"/>
        <end position="307"/>
    </location>
</feature>
<sequence length="2276" mass="254524">MAKACFQRLQNLLISMKKTMGRKKPRNLNNKTQRTTHNIQHNKSTELERCSEVNESADEKLRSFGVKHHNSKHSSSNTNNPGAQPVALKEPLPSQSTPQPVAVDTPARPPPEPPRPSKPSPHIPAQPSPQIPAPIEAPPPLPEPRAGGMAERRIQKSGRRGEPNTAEIDQTQENKAATKRRSRSEGPRGRRRIRNSIQEGTKQTDGFSRPHPSRFSMFTEPLSDDEISRDIAGSDSTDSDDRKQWTKNPLHVKRTKRVEKNGKQSSRKSVHGTENGFSQYDNIENETNLRCPARSKSPQGVSSKRNRESFVYQENGGNAVVSNLQKGKFQKLEERRNKRIDITVTSDEECTPQSRISRLRQRAILSSNLFAKKKPLEDNDILPQSSYRGIEQPDIPTEDIGRNLRLKSSGFHEEPCRFIPVYAQHESGSVKSGNSNTFVLPGNGKFYDEYTRQQGIAKSSQQVAPSRPNNVQGFHQSADTGSARGRMVELPQGGVVSYRNTFESKESASNKKEDISNKGKDNVSEVRMRSFREVRSNNPPKAVNKTELHRRYPNSDSSDDSLDDLIESNIQYLESEIESGRLKRQSSHYVNQKLDSKLTQTKSEPEECKPIASSSIQDELRFRLQVPSNASNQTARFRGDIMSQSVPNVTMVTSRQPTLSQSVYATTLSEESLSQGPGVRTHNPNSYSSPTQTTIPKVTCSPYVQRRSVVLPEMEDLSKSDSHLNASQTNDNLSVHSYGPRYTNVSRANNIIVSQPSQSLSLPSVEGGMFSDVEYDIEVSERVKKWEKLMKQKFDLNCADLQRTLNTIQESETSDSSHQNTQDKRQHFHQPSDHKVSTMSVNLTKSTSTGSQVRRTEQALLSYSEPRVVASETNLHRIFRVISERGPSGSVLPSDTSHVSGRSLSSGSVHPSEKGSETDLKRKSQHAQSLTNMKLSGNEEPLEAKQLIATDSDGGVRKSWRTSRYEEELSELKEIVSDSFQDLKKRFDSDASESEVKRSPSPVRQIPKYVKERWDKGPVFPQPFSVIETISPKVVSPLVTRKNESELFQRAIISLPIKSLSGSIPLSPTKKTLLSAMRSDFETPPMSLHQTKEEMANLNHFLSGLESKVKVKEKEVWSPHMESSKGLISIERMKARTLQTIPFSEDPVWKEIEEMTSFGKEALLADKFPPHKIDDLDALLQIATGSSESVLNSQGENVDSGSRDLRNLHMSNNESLKGETKGHTFRTRAFQTPNIQPLRLKIFTQQPPSTEKSSASALDEVLEDIRASLQRKPLSPKTKKSFGSPGSSPSLLSPDLKHYTKQFTEDSDSKPKISLASRVIAQKNNEQGAVYTGPSVLEESELTGQEKFEQQLKEAMQVPFIDPQYTQFPYLINGNYHLDPSLLKQKLISTGLTADSSDESVVSILNGSFAADQKIYTQCLDPSKDYPANQTRTLQIQQQSVSQTKPDASDLDQSVEDLKGLAREVEFKLSQIKSRIVKADEDRLDSILRALRKFAPTTEQKYFDVKFSPIDSGKAKKSKLSDALTELERIYDSLDLDDDSIIDGADRRDYVRSHNQSSSNIVNTGHKKDGFEHVHIDSSVRSKRSTTGFSEDIAEVERQTQGEFEDITKAFQVLLEEVTKQCKAVVTNASPYAVHAQAVSEQSKESQLPIKVKVQPQVNHQYLQNQSSYSVNKLGTVMTDLRKDKVGNQHGVPNRGQQHSINQSDAHVSFDKPIQLSSSSQTTLPDSSAQTAHAIDRAEHKVITQLPAHVNQSRKRIDKQPDAPTKLRAQPSSRTQSVVGRKVITDKVGSTISVDSAGLKHSGLGSTATQDAMDKGIQAEAEVVSNVKSEQNHLSRGAGRFQRRGNMEHRKSMPADVLKRSIETQTVETQTTFSPVRDQFDSRPKAENTGSSVAECSISSDSSPDVKVPRKRKISKGIASRIELFSSSDDERGRLSQLPRSQSAPSLIELIQDDQSDIKNSKVGKTSTKSSKRKSSTPRHIKQRNNESKIRQKPHITAKDDQEKGSESMTSSITSEDVQSPPFNKPPLYPFKFPKSEKDSPKRLERKYFNFDRDSDKAYGVGAERSYMSDGEIIKPRRKSEGCDNEREDECDRPRSFHELVAMFESNPDKLKKIKRLRKCASAESMVSYNIKQNTPGYFKTPLKVSYNIKQNTPGYFKTPLKVSYNIQQNTPGYFKTPLKVSYNIQQNTPGYFKTPLKMVVTVAILERFFVFTTNKQEVILMLNFHCVKSNDAVLTPCCAVLTPCCAVLTPAVLTPCCSDTSCSDTMLCCSDTMLF</sequence>
<feature type="compositionally biased region" description="Polar residues" evidence="1">
    <location>
        <begin position="723"/>
        <end position="735"/>
    </location>
</feature>
<feature type="compositionally biased region" description="Basic and acidic residues" evidence="1">
    <location>
        <begin position="821"/>
        <end position="836"/>
    </location>
</feature>
<feature type="compositionally biased region" description="Low complexity" evidence="1">
    <location>
        <begin position="897"/>
        <end position="910"/>
    </location>
</feature>
<feature type="compositionally biased region" description="Pro residues" evidence="1">
    <location>
        <begin position="107"/>
        <end position="143"/>
    </location>
</feature>
<evidence type="ECO:0000256" key="1">
    <source>
        <dbReference type="SAM" id="MobiDB-lite"/>
    </source>
</evidence>
<gene>
    <name evidence="2" type="ORF">ACJMK2_013258</name>
</gene>
<protein>
    <recommendedName>
        <fullName evidence="4">Supervillin</fullName>
    </recommendedName>
</protein>
<dbReference type="EMBL" id="JBJQND010000014">
    <property type="protein sequence ID" value="KAL3853971.1"/>
    <property type="molecule type" value="Genomic_DNA"/>
</dbReference>
<feature type="region of interest" description="Disordered" evidence="1">
    <location>
        <begin position="1868"/>
        <end position="1913"/>
    </location>
</feature>
<feature type="compositionally biased region" description="Polar residues" evidence="1">
    <location>
        <begin position="837"/>
        <end position="853"/>
    </location>
</feature>
<feature type="compositionally biased region" description="Polar residues" evidence="1">
    <location>
        <begin position="195"/>
        <end position="206"/>
    </location>
</feature>
<feature type="compositionally biased region" description="Low complexity" evidence="1">
    <location>
        <begin position="1281"/>
        <end position="1294"/>
    </location>
</feature>
<feature type="compositionally biased region" description="Polar residues" evidence="1">
    <location>
        <begin position="682"/>
        <end position="694"/>
    </location>
</feature>
<name>A0ABD3UWZ8_SINWO</name>
<feature type="compositionally biased region" description="Polar residues" evidence="1">
    <location>
        <begin position="456"/>
        <end position="480"/>
    </location>
</feature>
<feature type="compositionally biased region" description="Basic and acidic residues" evidence="1">
    <location>
        <begin position="150"/>
        <end position="162"/>
    </location>
</feature>
<comment type="caution">
    <text evidence="2">The sequence shown here is derived from an EMBL/GenBank/DDBJ whole genome shotgun (WGS) entry which is preliminary data.</text>
</comment>
<feature type="region of interest" description="Disordered" evidence="1">
    <location>
        <begin position="671"/>
        <end position="694"/>
    </location>
</feature>
<feature type="region of interest" description="Disordered" evidence="1">
    <location>
        <begin position="500"/>
        <end position="563"/>
    </location>
</feature>
<feature type="region of interest" description="Disordered" evidence="1">
    <location>
        <begin position="456"/>
        <end position="484"/>
    </location>
</feature>
<feature type="compositionally biased region" description="Polar residues" evidence="1">
    <location>
        <begin position="275"/>
        <end position="288"/>
    </location>
</feature>
<evidence type="ECO:0000313" key="2">
    <source>
        <dbReference type="EMBL" id="KAL3853971.1"/>
    </source>
</evidence>
<feature type="compositionally biased region" description="Basic and acidic residues" evidence="1">
    <location>
        <begin position="502"/>
        <end position="535"/>
    </location>
</feature>
<feature type="compositionally biased region" description="Polar residues" evidence="1">
    <location>
        <begin position="926"/>
        <end position="935"/>
    </location>
</feature>
<feature type="region of interest" description="Disordered" evidence="1">
    <location>
        <begin position="1746"/>
        <end position="1777"/>
    </location>
</feature>
<feature type="compositionally biased region" description="Basic and acidic residues" evidence="1">
    <location>
        <begin position="1997"/>
        <end position="2006"/>
    </location>
</feature>
<feature type="compositionally biased region" description="Basic and acidic residues" evidence="1">
    <location>
        <begin position="43"/>
        <end position="54"/>
    </location>
</feature>
<feature type="compositionally biased region" description="Basic and acidic residues" evidence="1">
    <location>
        <begin position="911"/>
        <end position="922"/>
    </location>
</feature>
<feature type="region of interest" description="Disordered" evidence="1">
    <location>
        <begin position="1951"/>
        <end position="2039"/>
    </location>
</feature>
<proteinExistence type="predicted"/>
<evidence type="ECO:0008006" key="4">
    <source>
        <dbReference type="Google" id="ProtNLM"/>
    </source>
</evidence>
<feature type="region of interest" description="Disordered" evidence="1">
    <location>
        <begin position="809"/>
        <end position="854"/>
    </location>
</feature>
<reference evidence="2 3" key="1">
    <citation type="submission" date="2024-11" db="EMBL/GenBank/DDBJ databases">
        <title>Chromosome-level genome assembly of the freshwater bivalve Anodonta woodiana.</title>
        <authorList>
            <person name="Chen X."/>
        </authorList>
    </citation>
    <scope>NUCLEOTIDE SEQUENCE [LARGE SCALE GENOMIC DNA]</scope>
    <source>
        <strain evidence="2">MN2024</strain>
        <tissue evidence="2">Gills</tissue>
    </source>
</reference>